<dbReference type="AlphaFoldDB" id="A0AAW1I2Z2"/>
<protein>
    <recommendedName>
        <fullName evidence="1">BLOC-1-related complex subunit 6 C-terminal helix domain-containing protein</fullName>
    </recommendedName>
</protein>
<dbReference type="Proteomes" id="UP001443914">
    <property type="component" value="Unassembled WGS sequence"/>
</dbReference>
<organism evidence="2 3">
    <name type="scientific">Saponaria officinalis</name>
    <name type="common">Common soapwort</name>
    <name type="synonym">Lychnis saponaria</name>
    <dbReference type="NCBI Taxonomy" id="3572"/>
    <lineage>
        <taxon>Eukaryota</taxon>
        <taxon>Viridiplantae</taxon>
        <taxon>Streptophyta</taxon>
        <taxon>Embryophyta</taxon>
        <taxon>Tracheophyta</taxon>
        <taxon>Spermatophyta</taxon>
        <taxon>Magnoliopsida</taxon>
        <taxon>eudicotyledons</taxon>
        <taxon>Gunneridae</taxon>
        <taxon>Pentapetalae</taxon>
        <taxon>Caryophyllales</taxon>
        <taxon>Caryophyllaceae</taxon>
        <taxon>Caryophylleae</taxon>
        <taxon>Saponaria</taxon>
    </lineage>
</organism>
<dbReference type="Pfam" id="PF10157">
    <property type="entry name" value="BORCS6"/>
    <property type="match status" value="1"/>
</dbReference>
<dbReference type="EMBL" id="JBDFQZ010000010">
    <property type="protein sequence ID" value="KAK9683368.1"/>
    <property type="molecule type" value="Genomic_DNA"/>
</dbReference>
<feature type="domain" description="BLOC-1-related complex subunit 6 C-terminal helix" evidence="1">
    <location>
        <begin position="19"/>
        <end position="113"/>
    </location>
</feature>
<dbReference type="PANTHER" id="PTHR39708">
    <property type="entry name" value="OS07G0483400 PROTEIN"/>
    <property type="match status" value="1"/>
</dbReference>
<dbReference type="PANTHER" id="PTHR39708:SF2">
    <property type="entry name" value="BLOC-1-RELATED COMPLEX SUBUNIT 6 C-TERMINAL HELIX DOMAIN-CONTAINING PROTEIN"/>
    <property type="match status" value="1"/>
</dbReference>
<proteinExistence type="predicted"/>
<gene>
    <name evidence="2" type="ORF">RND81_10G135200</name>
</gene>
<evidence type="ECO:0000259" key="1">
    <source>
        <dbReference type="Pfam" id="PF10157"/>
    </source>
</evidence>
<sequence>MDAKTMEESKSLNKDDILKAIEVVDRDSISIADSYSSLFASLRLALSQVTNTSVDHLDCFNDAAGKLQESAIDAATRGNRFIHSCIRLNEEMKGIDNLAAHIKLLKRNVDALDSAVNRVLRIT</sequence>
<comment type="caution">
    <text evidence="2">The sequence shown here is derived from an EMBL/GenBank/DDBJ whole genome shotgun (WGS) entry which is preliminary data.</text>
</comment>
<reference evidence="2" key="1">
    <citation type="submission" date="2024-03" db="EMBL/GenBank/DDBJ databases">
        <title>WGS assembly of Saponaria officinalis var. Norfolk2.</title>
        <authorList>
            <person name="Jenkins J."/>
            <person name="Shu S."/>
            <person name="Grimwood J."/>
            <person name="Barry K."/>
            <person name="Goodstein D."/>
            <person name="Schmutz J."/>
            <person name="Leebens-Mack J."/>
            <person name="Osbourn A."/>
        </authorList>
    </citation>
    <scope>NUCLEOTIDE SEQUENCE [LARGE SCALE GENOMIC DNA]</scope>
    <source>
        <strain evidence="2">JIC</strain>
    </source>
</reference>
<dbReference type="InterPro" id="IPR046465">
    <property type="entry name" value="BORCS6_C"/>
</dbReference>
<evidence type="ECO:0000313" key="3">
    <source>
        <dbReference type="Proteomes" id="UP001443914"/>
    </source>
</evidence>
<name>A0AAW1I2Z2_SAPOF</name>
<keyword evidence="3" id="KW-1185">Reference proteome</keyword>
<accession>A0AAW1I2Z2</accession>
<evidence type="ECO:0000313" key="2">
    <source>
        <dbReference type="EMBL" id="KAK9683368.1"/>
    </source>
</evidence>